<name>A0ACC6FR75_9HELI</name>
<dbReference type="Proteomes" id="UP001173802">
    <property type="component" value="Unassembled WGS sequence"/>
</dbReference>
<evidence type="ECO:0000313" key="1">
    <source>
        <dbReference type="EMBL" id="MDL0081774.1"/>
    </source>
</evidence>
<reference evidence="1 2" key="1">
    <citation type="journal article" date="2023" name="Microorganisms">
        <title>Isolation and Genomic Characteristics of Cat-Borne Campylobacter felis sp. nov. and Sheep-Borne Campylobacter ovis sp. nov.</title>
        <authorList>
            <person name="Wang H."/>
            <person name="Li Y."/>
            <person name="Gu Y."/>
            <person name="Zhou G."/>
            <person name="Chen X."/>
            <person name="Zhang X."/>
            <person name="Shao Z."/>
            <person name="Zhang J."/>
            <person name="Zhang M."/>
        </authorList>
    </citation>
    <scope>NUCLEOTIDE SEQUENCE [LARGE SCALE GENOMIC DNA]</scope>
    <source>
        <strain evidence="1 2">XJK30-2</strain>
    </source>
</reference>
<comment type="caution">
    <text evidence="1">The sequence shown here is derived from an EMBL/GenBank/DDBJ whole genome shotgun (WGS) entry which is preliminary data.</text>
</comment>
<accession>A0ACC6FR75</accession>
<gene>
    <name evidence="1" type="ORF">NYG90_03620</name>
</gene>
<organism evidence="1 2">
    <name type="scientific">Helicobacter zhangjianzhongii</name>
    <dbReference type="NCBI Taxonomy" id="2974574"/>
    <lineage>
        <taxon>Bacteria</taxon>
        <taxon>Pseudomonadati</taxon>
        <taxon>Campylobacterota</taxon>
        <taxon>Epsilonproteobacteria</taxon>
        <taxon>Campylobacterales</taxon>
        <taxon>Helicobacteraceae</taxon>
        <taxon>Helicobacter</taxon>
    </lineage>
</organism>
<proteinExistence type="predicted"/>
<keyword evidence="2" id="KW-1185">Reference proteome</keyword>
<protein>
    <submittedName>
        <fullName evidence="1">Uncharacterized protein</fullName>
    </submittedName>
</protein>
<evidence type="ECO:0000313" key="2">
    <source>
        <dbReference type="Proteomes" id="UP001173802"/>
    </source>
</evidence>
<sequence>MCGELALFGGDLALLKKPACVPPPCTASLVLRDKSWILRRGLAHYHLDKSLWARLESLTAMLRILKEDNQGGFEKSPSFSLRENPQGFLWRSTNLIALLESTFRNCGQKYKMDSKGHNGLPRLAVARLAMTTKKFFQKVDSREMPKIHKPRIRV</sequence>
<dbReference type="EMBL" id="JANURN010000003">
    <property type="protein sequence ID" value="MDL0081774.1"/>
    <property type="molecule type" value="Genomic_DNA"/>
</dbReference>